<comment type="subcellular location">
    <subcellularLocation>
        <location evidence="1">Periplasm</location>
    </subcellularLocation>
</comment>
<name>X5DQA8_9CORY</name>
<evidence type="ECO:0000313" key="6">
    <source>
        <dbReference type="Proteomes" id="UP000023703"/>
    </source>
</evidence>
<evidence type="ECO:0000256" key="2">
    <source>
        <dbReference type="ARBA" id="ARBA00010742"/>
    </source>
</evidence>
<reference evidence="5 6" key="1">
    <citation type="journal article" date="2015" name="Int. J. Syst. Evol. Microbiol.">
        <title>Revisiting Corynebacterium glyciniphilum (ex Kubota et al., 1972) sp. nov., nom. rev., isolated from putrefied banana.</title>
        <authorList>
            <person name="Al-Dilaimi A."/>
            <person name="Bednarz H."/>
            <person name="Lomker A."/>
            <person name="Niehaus K."/>
            <person name="Kalinowski J."/>
            <person name="Ruckert C."/>
        </authorList>
    </citation>
    <scope>NUCLEOTIDE SEQUENCE [LARGE SCALE GENOMIC DNA]</scope>
    <source>
        <strain evidence="5">AJ 3170</strain>
    </source>
</reference>
<dbReference type="SMART" id="SM00062">
    <property type="entry name" value="PBPb"/>
    <property type="match status" value="1"/>
</dbReference>
<dbReference type="GO" id="GO:0042597">
    <property type="term" value="C:periplasmic space"/>
    <property type="evidence" value="ECO:0007669"/>
    <property type="project" value="UniProtKB-SubCell"/>
</dbReference>
<dbReference type="EMBL" id="CP006842">
    <property type="protein sequence ID" value="AHW65408.1"/>
    <property type="molecule type" value="Genomic_DNA"/>
</dbReference>
<proteinExistence type="inferred from homology"/>
<comment type="similarity">
    <text evidence="2">Belongs to the bacterial solute-binding protein SsuA/TauA family.</text>
</comment>
<dbReference type="InterPro" id="IPR015168">
    <property type="entry name" value="SsuA/THI5"/>
</dbReference>
<dbReference type="AlphaFoldDB" id="X5DQA8"/>
<dbReference type="eggNOG" id="COG0715">
    <property type="taxonomic scope" value="Bacteria"/>
</dbReference>
<dbReference type="OrthoDB" id="286202at2"/>
<dbReference type="STRING" id="1404245.CGLY_14860"/>
<dbReference type="Gene3D" id="3.40.190.10">
    <property type="entry name" value="Periplasmic binding protein-like II"/>
    <property type="match status" value="2"/>
</dbReference>
<organism evidence="5 6">
    <name type="scientific">Corynebacterium glyciniphilum AJ 3170</name>
    <dbReference type="NCBI Taxonomy" id="1404245"/>
    <lineage>
        <taxon>Bacteria</taxon>
        <taxon>Bacillati</taxon>
        <taxon>Actinomycetota</taxon>
        <taxon>Actinomycetes</taxon>
        <taxon>Mycobacteriales</taxon>
        <taxon>Corynebacteriaceae</taxon>
        <taxon>Corynebacterium</taxon>
    </lineage>
</organism>
<keyword evidence="3" id="KW-0732">Signal</keyword>
<dbReference type="KEGG" id="cgy:CGLY_14860"/>
<sequence length="346" mass="37345">MSTSLTRNWVFRLVVALILLAAVVVAGRTYAAKSGTADENRVRIGWVSAATWVPWATLDEELDDGTNVELTPFKSSNDALTALANGSVDMAPVGYNNLASLLTSGNPRVSFVSGISSNGSVFLARDGSSIESWDDLRGKRIGSVRGSTQYINLAAAMETRGMDIDRDTQYMNMQSFPDLNLALQRGDVDGIVTFPPLSGEAEEAGYGHIVPDIQDSLYDGSFSVASGILANDAFLENNRDEAVEVMRAFSKRLETLADDPETWEREYQNITGSSGTGIGTALEEEYIVPILEMPEDEIDGVPPVLTRLGIIDDDDTTALTEHLDYSLLEDVTGRTATDLGKNGDNS</sequence>
<keyword evidence="6" id="KW-1185">Reference proteome</keyword>
<dbReference type="HOGENOM" id="CLU_841106_0_0_11"/>
<dbReference type="RefSeq" id="WP_038550425.1">
    <property type="nucleotide sequence ID" value="NZ_CP006842.1"/>
</dbReference>
<dbReference type="PANTHER" id="PTHR30024:SF47">
    <property type="entry name" value="TAURINE-BINDING PERIPLASMIC PROTEIN"/>
    <property type="match status" value="1"/>
</dbReference>
<dbReference type="PANTHER" id="PTHR30024">
    <property type="entry name" value="ALIPHATIC SULFONATES-BINDING PROTEIN-RELATED"/>
    <property type="match status" value="1"/>
</dbReference>
<dbReference type="SUPFAM" id="SSF53850">
    <property type="entry name" value="Periplasmic binding protein-like II"/>
    <property type="match status" value="1"/>
</dbReference>
<dbReference type="Pfam" id="PF09084">
    <property type="entry name" value="NMT1"/>
    <property type="match status" value="1"/>
</dbReference>
<gene>
    <name evidence="5" type="ORF">CGLY_14860</name>
</gene>
<evidence type="ECO:0000256" key="1">
    <source>
        <dbReference type="ARBA" id="ARBA00004418"/>
    </source>
</evidence>
<evidence type="ECO:0000259" key="4">
    <source>
        <dbReference type="SMART" id="SM00062"/>
    </source>
</evidence>
<dbReference type="Proteomes" id="UP000023703">
    <property type="component" value="Chromosome"/>
</dbReference>
<accession>X5DQA8</accession>
<protein>
    <submittedName>
        <fullName evidence="5">Putative ABC-type transporter, substrate-binding lipoprotein</fullName>
    </submittedName>
</protein>
<dbReference type="CDD" id="cd01008">
    <property type="entry name" value="PBP2_NrtA_SsuA_CpmA_like"/>
    <property type="match status" value="1"/>
</dbReference>
<evidence type="ECO:0000313" key="5">
    <source>
        <dbReference type="EMBL" id="AHW65408.1"/>
    </source>
</evidence>
<keyword evidence="5" id="KW-0449">Lipoprotein</keyword>
<dbReference type="InterPro" id="IPR001638">
    <property type="entry name" value="Solute-binding_3/MltF_N"/>
</dbReference>
<evidence type="ECO:0000256" key="3">
    <source>
        <dbReference type="ARBA" id="ARBA00022729"/>
    </source>
</evidence>
<feature type="domain" description="Solute-binding protein family 3/N-terminal" evidence="4">
    <location>
        <begin position="41"/>
        <end position="259"/>
    </location>
</feature>